<gene>
    <name evidence="4" type="ORF">ACFSJD_17475</name>
</gene>
<name>A0ABW4EUG0_9PSEU</name>
<reference evidence="5" key="1">
    <citation type="journal article" date="2019" name="Int. J. Syst. Evol. Microbiol.">
        <title>The Global Catalogue of Microorganisms (GCM) 10K type strain sequencing project: providing services to taxonomists for standard genome sequencing and annotation.</title>
        <authorList>
            <consortium name="The Broad Institute Genomics Platform"/>
            <consortium name="The Broad Institute Genome Sequencing Center for Infectious Disease"/>
            <person name="Wu L."/>
            <person name="Ma J."/>
        </authorList>
    </citation>
    <scope>NUCLEOTIDE SEQUENCE [LARGE SCALE GENOMIC DNA]</scope>
    <source>
        <strain evidence="5">CCM 7043</strain>
    </source>
</reference>
<comment type="caution">
    <text evidence="4">The sequence shown here is derived from an EMBL/GenBank/DDBJ whole genome shotgun (WGS) entry which is preliminary data.</text>
</comment>
<dbReference type="SUPFAM" id="SSF53474">
    <property type="entry name" value="alpha/beta-Hydrolases"/>
    <property type="match status" value="1"/>
</dbReference>
<feature type="domain" description="Peptidase S9 prolyl oligopeptidase catalytic" evidence="3">
    <location>
        <begin position="128"/>
        <end position="291"/>
    </location>
</feature>
<keyword evidence="2" id="KW-1133">Transmembrane helix</keyword>
<feature type="transmembrane region" description="Helical" evidence="2">
    <location>
        <begin position="346"/>
        <end position="369"/>
    </location>
</feature>
<dbReference type="InterPro" id="IPR029058">
    <property type="entry name" value="AB_hydrolase_fold"/>
</dbReference>
<dbReference type="PANTHER" id="PTHR43265">
    <property type="entry name" value="ESTERASE ESTD"/>
    <property type="match status" value="1"/>
</dbReference>
<dbReference type="PANTHER" id="PTHR43265:SF1">
    <property type="entry name" value="ESTERASE ESTD"/>
    <property type="match status" value="1"/>
</dbReference>
<evidence type="ECO:0000313" key="5">
    <source>
        <dbReference type="Proteomes" id="UP001597114"/>
    </source>
</evidence>
<accession>A0ABW4EUG0</accession>
<dbReference type="RefSeq" id="WP_344719383.1">
    <property type="nucleotide sequence ID" value="NZ_BAAAUS010000004.1"/>
</dbReference>
<evidence type="ECO:0000313" key="4">
    <source>
        <dbReference type="EMBL" id="MFD1519286.1"/>
    </source>
</evidence>
<feature type="transmembrane region" description="Helical" evidence="2">
    <location>
        <begin position="459"/>
        <end position="479"/>
    </location>
</feature>
<dbReference type="EMBL" id="JBHUCO010000016">
    <property type="protein sequence ID" value="MFD1519286.1"/>
    <property type="molecule type" value="Genomic_DNA"/>
</dbReference>
<dbReference type="Gene3D" id="3.40.50.1820">
    <property type="entry name" value="alpha/beta hydrolase"/>
    <property type="match status" value="1"/>
</dbReference>
<dbReference type="PROSITE" id="PS51318">
    <property type="entry name" value="TAT"/>
    <property type="match status" value="1"/>
</dbReference>
<feature type="transmembrane region" description="Helical" evidence="2">
    <location>
        <begin position="424"/>
        <end position="447"/>
    </location>
</feature>
<dbReference type="InterPro" id="IPR002471">
    <property type="entry name" value="Pept_S9_AS"/>
</dbReference>
<keyword evidence="1 4" id="KW-0378">Hydrolase</keyword>
<sequence>MELRRGLVTLGAGAALLGALLGTAAWTAPPAVARIAEEGTRATADPAVREIELSVPTSDGLVLPATLRVLADARPKLPGMVLVHGAGPGPREKYRAEAEALARAGIATLAYDKRTAGYSLLERSYSRLADDAIAAADLLRGRPEVDPDKVGLWGFSEGGWVAPLAAARAPDTAFLVVVGANGVAPLRQQTWADTIKMDHAGVTGSLVDAHARTPYRVLTAMGLFPEPFFDPAPALRSLTLPVLGVWGAQDRLTPPVESVTAYRAALDGAGNRHYTLRTVEGAEHLLRTTTDGFDKGSAFAPGYVDLVTGWVTDVAGGRLPATSVAGVGEQPRPTAAVPPPAWYESAWVQLGAPAVLVLGFAGFGLTATWRRLRGRPVVRSSWPAGVLAGAGLTTVAGTFAYLGYLQATAGRTVTPGPMLAGRPLVWLALQVLAVVAVIAAIMASARWRATANSAGRTRAALLMAAGAVFVPWATFWGLLVP</sequence>
<keyword evidence="5" id="KW-1185">Reference proteome</keyword>
<feature type="transmembrane region" description="Helical" evidence="2">
    <location>
        <begin position="381"/>
        <end position="404"/>
    </location>
</feature>
<dbReference type="Pfam" id="PF00326">
    <property type="entry name" value="Peptidase_S9"/>
    <property type="match status" value="1"/>
</dbReference>
<dbReference type="Proteomes" id="UP001597114">
    <property type="component" value="Unassembled WGS sequence"/>
</dbReference>
<evidence type="ECO:0000259" key="3">
    <source>
        <dbReference type="Pfam" id="PF00326"/>
    </source>
</evidence>
<dbReference type="EC" id="3.4.-.-" evidence="4"/>
<dbReference type="InterPro" id="IPR001375">
    <property type="entry name" value="Peptidase_S9_cat"/>
</dbReference>
<evidence type="ECO:0000256" key="1">
    <source>
        <dbReference type="ARBA" id="ARBA00022801"/>
    </source>
</evidence>
<dbReference type="InterPro" id="IPR006311">
    <property type="entry name" value="TAT_signal"/>
</dbReference>
<dbReference type="InterPro" id="IPR053145">
    <property type="entry name" value="AB_hydrolase_Est10"/>
</dbReference>
<organism evidence="4 5">
    <name type="scientific">Pseudonocardia yunnanensis</name>
    <dbReference type="NCBI Taxonomy" id="58107"/>
    <lineage>
        <taxon>Bacteria</taxon>
        <taxon>Bacillati</taxon>
        <taxon>Actinomycetota</taxon>
        <taxon>Actinomycetes</taxon>
        <taxon>Pseudonocardiales</taxon>
        <taxon>Pseudonocardiaceae</taxon>
        <taxon>Pseudonocardia</taxon>
    </lineage>
</organism>
<dbReference type="GO" id="GO:0016787">
    <property type="term" value="F:hydrolase activity"/>
    <property type="evidence" value="ECO:0007669"/>
    <property type="project" value="UniProtKB-KW"/>
</dbReference>
<protein>
    <submittedName>
        <fullName evidence="4">Alpha/beta hydrolase family protein</fullName>
        <ecNumber evidence="4">3.4.-.-</ecNumber>
    </submittedName>
</protein>
<proteinExistence type="predicted"/>
<evidence type="ECO:0000256" key="2">
    <source>
        <dbReference type="SAM" id="Phobius"/>
    </source>
</evidence>
<dbReference type="PROSITE" id="PS00708">
    <property type="entry name" value="PRO_ENDOPEP_SER"/>
    <property type="match status" value="1"/>
</dbReference>
<keyword evidence="2" id="KW-0472">Membrane</keyword>
<keyword evidence="2" id="KW-0812">Transmembrane</keyword>